<evidence type="ECO:0000313" key="1">
    <source>
        <dbReference type="EMBL" id="EST12202.1"/>
    </source>
</evidence>
<sequence length="36" mass="4187">MTTYPNSGMQLEHEIESSNLSYQLKGSQSFKRLPRQ</sequence>
<dbReference type="Proteomes" id="UP000018296">
    <property type="component" value="Unassembled WGS sequence"/>
</dbReference>
<keyword evidence="2" id="KW-1185">Reference proteome</keyword>
<dbReference type="EMBL" id="AWTC01000006">
    <property type="protein sequence ID" value="EST12202.1"/>
    <property type="molecule type" value="Genomic_DNA"/>
</dbReference>
<comment type="caution">
    <text evidence="1">The sequence shown here is derived from an EMBL/GenBank/DDBJ whole genome shotgun (WGS) entry which is preliminary data.</text>
</comment>
<evidence type="ECO:0000313" key="2">
    <source>
        <dbReference type="Proteomes" id="UP000018296"/>
    </source>
</evidence>
<gene>
    <name evidence="1" type="ORF">P343_07765</name>
</gene>
<protein>
    <submittedName>
        <fullName evidence="1">Uncharacterized protein</fullName>
    </submittedName>
</protein>
<proteinExistence type="predicted"/>
<name>V6IXW1_9BACL</name>
<accession>V6IXW1</accession>
<dbReference type="STRING" id="1395513.P343_07765"/>
<dbReference type="AlphaFoldDB" id="V6IXW1"/>
<reference evidence="1 2" key="1">
    <citation type="journal article" date="2013" name="Genome Announc.">
        <title>Genome Sequence of Sporolactobacillus laevolacticus DSM442, an Efficient Polymer-Grade D-Lactate Producer from Agricultural Waste Cottonseed as a Nitrogen Source.</title>
        <authorList>
            <person name="Wang H."/>
            <person name="Wang L."/>
            <person name="Ju J."/>
            <person name="Yu B."/>
            <person name="Ma Y."/>
        </authorList>
    </citation>
    <scope>NUCLEOTIDE SEQUENCE [LARGE SCALE GENOMIC DNA]</scope>
    <source>
        <strain evidence="1 2">DSM 442</strain>
    </source>
</reference>
<organism evidence="1 2">
    <name type="scientific">Sporolactobacillus laevolacticus DSM 442</name>
    <dbReference type="NCBI Taxonomy" id="1395513"/>
    <lineage>
        <taxon>Bacteria</taxon>
        <taxon>Bacillati</taxon>
        <taxon>Bacillota</taxon>
        <taxon>Bacilli</taxon>
        <taxon>Bacillales</taxon>
        <taxon>Sporolactobacillaceae</taxon>
        <taxon>Sporolactobacillus</taxon>
    </lineage>
</organism>